<evidence type="ECO:0000256" key="1">
    <source>
        <dbReference type="SAM" id="SignalP"/>
    </source>
</evidence>
<comment type="caution">
    <text evidence="2">The sequence shown here is derived from an EMBL/GenBank/DDBJ whole genome shotgun (WGS) entry which is preliminary data.</text>
</comment>
<accession>A0A7Y4MP27</accession>
<protein>
    <recommendedName>
        <fullName evidence="4">Lipoprotein</fullName>
    </recommendedName>
</protein>
<evidence type="ECO:0000313" key="3">
    <source>
        <dbReference type="Proteomes" id="UP000533080"/>
    </source>
</evidence>
<feature type="chain" id="PRO_5031080281" description="Lipoprotein" evidence="1">
    <location>
        <begin position="30"/>
        <end position="193"/>
    </location>
</feature>
<gene>
    <name evidence="2" type="ORF">HNV28_03460</name>
</gene>
<dbReference type="EMBL" id="JABFNT010000008">
    <property type="protein sequence ID" value="NOJ77411.1"/>
    <property type="molecule type" value="Genomic_DNA"/>
</dbReference>
<feature type="signal peptide" evidence="1">
    <location>
        <begin position="1"/>
        <end position="29"/>
    </location>
</feature>
<evidence type="ECO:0008006" key="4">
    <source>
        <dbReference type="Google" id="ProtNLM"/>
    </source>
</evidence>
<dbReference type="Proteomes" id="UP000533080">
    <property type="component" value="Unassembled WGS sequence"/>
</dbReference>
<dbReference type="RefSeq" id="WP_171439907.1">
    <property type="nucleotide sequence ID" value="NZ_JABFNS010000030.1"/>
</dbReference>
<sequence length="193" mass="20564">MTDSFMKLRRLASLVLYCAALGVSPLASAEPPAAGEPAEAAPRVGELNYRSTGQRQPQITQLSDGGQQIHLSCLLSRPGQIQRYAVSCPGTKQLDVKVADCCIPGDHWQVKVKSWDFKPNTAVATSPGGDGDFSAPARVFTYSSSRDMNALIECSYLHGVNVFPAESFLLVESSGGACSVTDVGITEEIDRSP</sequence>
<organism evidence="2 3">
    <name type="scientific">Myxococcus xanthus</name>
    <dbReference type="NCBI Taxonomy" id="34"/>
    <lineage>
        <taxon>Bacteria</taxon>
        <taxon>Pseudomonadati</taxon>
        <taxon>Myxococcota</taxon>
        <taxon>Myxococcia</taxon>
        <taxon>Myxococcales</taxon>
        <taxon>Cystobacterineae</taxon>
        <taxon>Myxococcaceae</taxon>
        <taxon>Myxococcus</taxon>
    </lineage>
</organism>
<proteinExistence type="predicted"/>
<evidence type="ECO:0000313" key="2">
    <source>
        <dbReference type="EMBL" id="NOJ77411.1"/>
    </source>
</evidence>
<name>A0A7Y4MP27_MYXXA</name>
<dbReference type="AlphaFoldDB" id="A0A7Y4MP27"/>
<reference evidence="2 3" key="1">
    <citation type="submission" date="2020-05" db="EMBL/GenBank/DDBJ databases">
        <authorList>
            <person name="Whitworth D."/>
        </authorList>
    </citation>
    <scope>NUCLEOTIDE SEQUENCE [LARGE SCALE GENOMIC DNA]</scope>
    <source>
        <strain evidence="2 3">AM005</strain>
    </source>
</reference>
<keyword evidence="1" id="KW-0732">Signal</keyword>